<dbReference type="Gene3D" id="3.40.50.300">
    <property type="entry name" value="P-loop containing nucleotide triphosphate hydrolases"/>
    <property type="match status" value="1"/>
</dbReference>
<evidence type="ECO:0000256" key="4">
    <source>
        <dbReference type="ARBA" id="ARBA00022741"/>
    </source>
</evidence>
<dbReference type="PANTHER" id="PTHR48041:SF139">
    <property type="entry name" value="PROTEIN SCARLET"/>
    <property type="match status" value="1"/>
</dbReference>
<keyword evidence="4" id="KW-0547">Nucleotide-binding</keyword>
<dbReference type="PANTHER" id="PTHR48041">
    <property type="entry name" value="ABC TRANSPORTER G FAMILY MEMBER 28"/>
    <property type="match status" value="1"/>
</dbReference>
<evidence type="ECO:0000259" key="9">
    <source>
        <dbReference type="PROSITE" id="PS50893"/>
    </source>
</evidence>
<dbReference type="Proteomes" id="UP000291404">
    <property type="component" value="Unassembled WGS sequence"/>
</dbReference>
<reference evidence="10 11" key="1">
    <citation type="submission" date="2017-12" db="EMBL/GenBank/DDBJ databases">
        <authorList>
            <person name="Pombert J.-F."/>
            <person name="Haag K.L."/>
            <person name="Ebert D."/>
        </authorList>
    </citation>
    <scope>NUCLEOTIDE SEQUENCE [LARGE SCALE GENOMIC DNA]</scope>
    <source>
        <strain evidence="10">BE-OM-2</strain>
    </source>
</reference>
<dbReference type="VEuPathDB" id="MicrosporidiaDB:CWI36_0837p0020"/>
<evidence type="ECO:0000256" key="2">
    <source>
        <dbReference type="ARBA" id="ARBA00022448"/>
    </source>
</evidence>
<dbReference type="GO" id="GO:0016020">
    <property type="term" value="C:membrane"/>
    <property type="evidence" value="ECO:0007669"/>
    <property type="project" value="UniProtKB-SubCell"/>
</dbReference>
<dbReference type="InterPro" id="IPR003439">
    <property type="entry name" value="ABC_transporter-like_ATP-bd"/>
</dbReference>
<feature type="domain" description="ABC transporter" evidence="9">
    <location>
        <begin position="10"/>
        <end position="249"/>
    </location>
</feature>
<feature type="transmembrane region" description="Helical" evidence="8">
    <location>
        <begin position="502"/>
        <end position="523"/>
    </location>
</feature>
<evidence type="ECO:0000313" key="10">
    <source>
        <dbReference type="EMBL" id="TBU03936.1"/>
    </source>
</evidence>
<keyword evidence="6 8" id="KW-1133">Transmembrane helix</keyword>
<comment type="subcellular location">
    <subcellularLocation>
        <location evidence="1">Membrane</location>
        <topology evidence="1">Multi-pass membrane protein</topology>
    </subcellularLocation>
</comment>
<gene>
    <name evidence="10" type="ORF">CWI36_0837p0020</name>
</gene>
<dbReference type="AlphaFoldDB" id="A0A4Q9L954"/>
<feature type="transmembrane region" description="Helical" evidence="8">
    <location>
        <begin position="473"/>
        <end position="496"/>
    </location>
</feature>
<sequence>MDLEWKNVDIELINKNKSSCDEYVRCITNANGFLKSGSICAIIGPIGSGKTTLIKALVGIIPSGSRTNGEIFVNGMTRYYYNWLSCIGYVDENDHIYENLTVLEFLRYSASLRLKYQAADLYEIDSISEDILKKLGISDISDSKIHILSPIQKRLILIANELVTIPRILFIDDVLKEIDDNTASNLFNYMKYLSIYHNVTVIFTIDRPTSKIFALSSHITLLSDSHTVYFGKTKKAEKYFEYYGLKKPESATFPEFISEILKTKNKYSEIKAHQNRLNKIINNVKTNPVPEKMLSSNGNGTKICKSLSVWDISIIANRQCKMYVTYKKTFVFLFLFGFIYLILFKYIFIFMNKDYFGDKLINIYSLVKNYVTDQSVHRFIDLIKIHSSQISKILQNSVVLQPMGILFAFLLIPSSNIFYFEHQMVKKELAMATYSISSYYIATFFSEFFFYFPYCFAIQILSGLFFSKKLGWGFHIFLIFGLYAYLPVFLFFGSFIKRTGMRYLIISFLALFWITPPFMYSILRNLYTKKQNLLGLVFLVISALFPPLHYNAFCVALAYKTDSYKSRFLEKNPSVKELSDRFAEYLYSYLFDSMNIWYIVLFFFITSTIYIYFTIYALKQLLTPEHRFNLSK</sequence>
<dbReference type="PROSITE" id="PS50893">
    <property type="entry name" value="ABC_TRANSPORTER_2"/>
    <property type="match status" value="1"/>
</dbReference>
<comment type="caution">
    <text evidence="10">The sequence shown here is derived from an EMBL/GenBank/DDBJ whole genome shotgun (WGS) entry which is preliminary data.</text>
</comment>
<dbReference type="InterPro" id="IPR003593">
    <property type="entry name" value="AAA+_ATPase"/>
</dbReference>
<dbReference type="SUPFAM" id="SSF52540">
    <property type="entry name" value="P-loop containing nucleoside triphosphate hydrolases"/>
    <property type="match status" value="1"/>
</dbReference>
<evidence type="ECO:0000256" key="6">
    <source>
        <dbReference type="ARBA" id="ARBA00022989"/>
    </source>
</evidence>
<keyword evidence="5" id="KW-0067">ATP-binding</keyword>
<keyword evidence="11" id="KW-1185">Reference proteome</keyword>
<feature type="transmembrane region" description="Helical" evidence="8">
    <location>
        <begin position="330"/>
        <end position="351"/>
    </location>
</feature>
<proteinExistence type="predicted"/>
<name>A0A4Q9L954_9MICR</name>
<keyword evidence="2" id="KW-0813">Transport</keyword>
<feature type="transmembrane region" description="Helical" evidence="8">
    <location>
        <begin position="439"/>
        <end position="466"/>
    </location>
</feature>
<feature type="transmembrane region" description="Helical" evidence="8">
    <location>
        <begin position="398"/>
        <end position="419"/>
    </location>
</feature>
<dbReference type="GO" id="GO:0042626">
    <property type="term" value="F:ATPase-coupled transmembrane transporter activity"/>
    <property type="evidence" value="ECO:0007669"/>
    <property type="project" value="TreeGrafter"/>
</dbReference>
<dbReference type="Pfam" id="PF00005">
    <property type="entry name" value="ABC_tran"/>
    <property type="match status" value="1"/>
</dbReference>
<dbReference type="EMBL" id="PITI01000837">
    <property type="protein sequence ID" value="TBU03936.1"/>
    <property type="molecule type" value="Genomic_DNA"/>
</dbReference>
<evidence type="ECO:0000313" key="11">
    <source>
        <dbReference type="Proteomes" id="UP000291404"/>
    </source>
</evidence>
<evidence type="ECO:0000256" key="5">
    <source>
        <dbReference type="ARBA" id="ARBA00022840"/>
    </source>
</evidence>
<dbReference type="SMART" id="SM00382">
    <property type="entry name" value="AAA"/>
    <property type="match status" value="1"/>
</dbReference>
<evidence type="ECO:0000256" key="1">
    <source>
        <dbReference type="ARBA" id="ARBA00004141"/>
    </source>
</evidence>
<feature type="transmembrane region" description="Helical" evidence="8">
    <location>
        <begin position="596"/>
        <end position="618"/>
    </location>
</feature>
<accession>A0A4Q9L954</accession>
<protein>
    <submittedName>
        <fullName evidence="10">Putative ABC transporter</fullName>
    </submittedName>
</protein>
<dbReference type="GO" id="GO:0005524">
    <property type="term" value="F:ATP binding"/>
    <property type="evidence" value="ECO:0007669"/>
    <property type="project" value="UniProtKB-KW"/>
</dbReference>
<evidence type="ECO:0000256" key="7">
    <source>
        <dbReference type="ARBA" id="ARBA00023136"/>
    </source>
</evidence>
<dbReference type="InterPro" id="IPR050352">
    <property type="entry name" value="ABCG_transporters"/>
</dbReference>
<evidence type="ECO:0000256" key="3">
    <source>
        <dbReference type="ARBA" id="ARBA00022692"/>
    </source>
</evidence>
<feature type="transmembrane region" description="Helical" evidence="8">
    <location>
        <begin position="535"/>
        <end position="559"/>
    </location>
</feature>
<dbReference type="InterPro" id="IPR027417">
    <property type="entry name" value="P-loop_NTPase"/>
</dbReference>
<dbReference type="VEuPathDB" id="MicrosporidiaDB:CWI39_0100p0030"/>
<evidence type="ECO:0000256" key="8">
    <source>
        <dbReference type="SAM" id="Phobius"/>
    </source>
</evidence>
<dbReference type="STRING" id="148818.A0A4Q9L954"/>
<keyword evidence="3 8" id="KW-0812">Transmembrane</keyword>
<dbReference type="GO" id="GO:0016887">
    <property type="term" value="F:ATP hydrolysis activity"/>
    <property type="evidence" value="ECO:0007669"/>
    <property type="project" value="InterPro"/>
</dbReference>
<organism evidence="10 11">
    <name type="scientific">Hamiltosporidium magnivora</name>
    <dbReference type="NCBI Taxonomy" id="148818"/>
    <lineage>
        <taxon>Eukaryota</taxon>
        <taxon>Fungi</taxon>
        <taxon>Fungi incertae sedis</taxon>
        <taxon>Microsporidia</taxon>
        <taxon>Dubosqiidae</taxon>
        <taxon>Hamiltosporidium</taxon>
    </lineage>
</organism>
<keyword evidence="7 8" id="KW-0472">Membrane</keyword>